<evidence type="ECO:0000256" key="1">
    <source>
        <dbReference type="SAM" id="MobiDB-lite"/>
    </source>
</evidence>
<name>A0A077QQ26_9BASI</name>
<organism evidence="2">
    <name type="scientific">Melanopsichium pennsylvanicum 4</name>
    <dbReference type="NCBI Taxonomy" id="1398559"/>
    <lineage>
        <taxon>Eukaryota</taxon>
        <taxon>Fungi</taxon>
        <taxon>Dikarya</taxon>
        <taxon>Basidiomycota</taxon>
        <taxon>Ustilaginomycotina</taxon>
        <taxon>Ustilaginomycetes</taxon>
        <taxon>Ustilaginales</taxon>
        <taxon>Ustilaginaceae</taxon>
        <taxon>Melanopsichium</taxon>
    </lineage>
</organism>
<accession>A0A077QQ26</accession>
<evidence type="ECO:0000313" key="2">
    <source>
        <dbReference type="EMBL" id="CDI51255.1"/>
    </source>
</evidence>
<reference evidence="2" key="1">
    <citation type="journal article" date="2014" name="Genome Biol. Evol.">
        <title>Gene Loss Rather Than Gene Gain Is Associated with a Host Jump from Monocots to Dicots in the Smut Fungus Melanopsichium pennsylvanicum.</title>
        <authorList>
            <person name="Sharma R."/>
            <person name="Mishra B."/>
            <person name="Runge F."/>
            <person name="Thines M."/>
        </authorList>
    </citation>
    <scope>NUCLEOTIDE SEQUENCE</scope>
    <source>
        <strain evidence="2">4</strain>
    </source>
</reference>
<feature type="region of interest" description="Disordered" evidence="1">
    <location>
        <begin position="22"/>
        <end position="83"/>
    </location>
</feature>
<proteinExistence type="predicted"/>
<dbReference type="AlphaFoldDB" id="A0A077QQ26"/>
<dbReference type="EMBL" id="HG529495">
    <property type="protein sequence ID" value="CDI51255.1"/>
    <property type="molecule type" value="Genomic_DNA"/>
</dbReference>
<protein>
    <submittedName>
        <fullName evidence="2">Uncharacterized protein</fullName>
    </submittedName>
</protein>
<feature type="compositionally biased region" description="Low complexity" evidence="1">
    <location>
        <begin position="33"/>
        <end position="48"/>
    </location>
</feature>
<sequence length="243" mass="26200">MSSVEDENFTLALTFLSLYATPPAQSSPPLPPSSDVQPPSSLASSLSSWADVPPSEYLSSGPSDRPQAPYRTTVGLNTTSRKGCKKSSIRAGLSSLSIPPCPFGSQLGTSNPPVPANTSLRPYSHIYQKNYFNLRPNPRALKVENNEIPLPEPEYVYDTALQVLESAMNLIVAFGKAAAVMITNGGKKCLGLQLAKIGLVAVVCIRPRWAAGVMNASLEVLRDPWQGFHRSIYVWVMANVLAL</sequence>